<dbReference type="EMBL" id="PIQN01000022">
    <property type="protein sequence ID" value="PKA40399.1"/>
    <property type="molecule type" value="Genomic_DNA"/>
</dbReference>
<reference evidence="1 2" key="1">
    <citation type="submission" date="2017-11" db="EMBL/GenBank/DDBJ databases">
        <authorList>
            <person name="Han C.G."/>
        </authorList>
    </citation>
    <scope>NUCLEOTIDE SEQUENCE [LARGE SCALE GENOMIC DNA]</scope>
    <source>
        <strain evidence="1 2">HCNT1</strain>
    </source>
</reference>
<organism evidence="1 2">
    <name type="scientific">Rhizobium sullae</name>
    <name type="common">Rhizobium hedysari</name>
    <dbReference type="NCBI Taxonomy" id="50338"/>
    <lineage>
        <taxon>Bacteria</taxon>
        <taxon>Pseudomonadati</taxon>
        <taxon>Pseudomonadota</taxon>
        <taxon>Alphaproteobacteria</taxon>
        <taxon>Hyphomicrobiales</taxon>
        <taxon>Rhizobiaceae</taxon>
        <taxon>Rhizobium/Agrobacterium group</taxon>
        <taxon>Rhizobium</taxon>
    </lineage>
</organism>
<dbReference type="AlphaFoldDB" id="A0A2N0D2T3"/>
<name>A0A2N0D2T3_RHISU</name>
<protein>
    <submittedName>
        <fullName evidence="1">Uncharacterized protein</fullName>
    </submittedName>
</protein>
<proteinExistence type="predicted"/>
<gene>
    <name evidence="1" type="ORF">CWR43_27855</name>
</gene>
<evidence type="ECO:0000313" key="1">
    <source>
        <dbReference type="EMBL" id="PKA40399.1"/>
    </source>
</evidence>
<evidence type="ECO:0000313" key="2">
    <source>
        <dbReference type="Proteomes" id="UP000232164"/>
    </source>
</evidence>
<reference evidence="1 2" key="2">
    <citation type="submission" date="2017-12" db="EMBL/GenBank/DDBJ databases">
        <title>Genome sequence of Rhizobium sullae HCNT1 isolated from Sulla coronaria nodules and featuring peculiar denitrification phenotypes.</title>
        <authorList>
            <person name="De Diego-Diaz B."/>
            <person name="Treu L."/>
            <person name="Campanaro S."/>
            <person name="Da Silva Duarte V."/>
            <person name="Basaglia M."/>
            <person name="Favaro L."/>
            <person name="Casella S."/>
            <person name="Squartini A."/>
        </authorList>
    </citation>
    <scope>NUCLEOTIDE SEQUENCE [LARGE SCALE GENOMIC DNA]</scope>
    <source>
        <strain evidence="1 2">HCNT1</strain>
    </source>
</reference>
<sequence>MFSLSEGMPFRLQRGARIAVSQHAPIGCDVNFEDFTMDFHPRAAGASNQRLIWATPLVLSRTPQNGPSCLHRSLKIKGFPVQPRIRLKFY</sequence>
<accession>A0A2N0D2T3</accession>
<dbReference type="Proteomes" id="UP000232164">
    <property type="component" value="Unassembled WGS sequence"/>
</dbReference>
<comment type="caution">
    <text evidence="1">The sequence shown here is derived from an EMBL/GenBank/DDBJ whole genome shotgun (WGS) entry which is preliminary data.</text>
</comment>